<keyword evidence="8" id="KW-1133">Transmembrane helix</keyword>
<evidence type="ECO:0000256" key="5">
    <source>
        <dbReference type="ARBA" id="ARBA00022737"/>
    </source>
</evidence>
<dbReference type="Gene3D" id="3.40.50.300">
    <property type="entry name" value="P-loop containing nucleotide triphosphate hydrolases"/>
    <property type="match status" value="1"/>
</dbReference>
<reference evidence="12" key="1">
    <citation type="submission" date="2017-11" db="EMBL/GenBank/DDBJ databases">
        <title>The sensing device of the deep-sea amphipod.</title>
        <authorList>
            <person name="Kobayashi H."/>
            <person name="Nagahama T."/>
            <person name="Arai W."/>
            <person name="Sasagawa Y."/>
            <person name="Umeda M."/>
            <person name="Hayashi T."/>
            <person name="Nikaido I."/>
            <person name="Watanabe H."/>
            <person name="Oguri K."/>
            <person name="Kitazato H."/>
            <person name="Fujioka K."/>
            <person name="Kido Y."/>
            <person name="Takami H."/>
        </authorList>
    </citation>
    <scope>NUCLEOTIDE SEQUENCE</scope>
    <source>
        <tissue evidence="12">Whole body</tissue>
    </source>
</reference>
<dbReference type="SUPFAM" id="SSF52540">
    <property type="entry name" value="P-loop containing nucleoside triphosphate hydrolases"/>
    <property type="match status" value="1"/>
</dbReference>
<dbReference type="PROSITE" id="PS50893">
    <property type="entry name" value="ABC_TRANSPORTER_2"/>
    <property type="match status" value="1"/>
</dbReference>
<evidence type="ECO:0000256" key="3">
    <source>
        <dbReference type="ARBA" id="ARBA00022448"/>
    </source>
</evidence>
<dbReference type="GO" id="GO:0005774">
    <property type="term" value="C:vacuolar membrane"/>
    <property type="evidence" value="ECO:0007669"/>
    <property type="project" value="UniProtKB-SubCell"/>
</dbReference>
<comment type="subcellular location">
    <subcellularLocation>
        <location evidence="1">Vacuole membrane</location>
        <topology evidence="1">Multi-pass membrane protein</topology>
    </subcellularLocation>
</comment>
<evidence type="ECO:0000256" key="9">
    <source>
        <dbReference type="ARBA" id="ARBA00023136"/>
    </source>
</evidence>
<dbReference type="CDD" id="cd03244">
    <property type="entry name" value="ABCC_MRP_domain2"/>
    <property type="match status" value="1"/>
</dbReference>
<sequence>MIILLVQCWLVPVMCMRCIVQDWPEEGVVKFSKFSTRYREGLDLVVKGIDCTIQGGEKVGIVGRTGAGKSSLTLSLFRIIESAAGHIIIDGIDIATIGLHDLRSRLTIIPQDPVLFSGTLRMNLDPFGLYSDSLVWAALEHAHLKSFISGLTHGLQHEIAEGGENLSVGQRQLVCLARALLRKTRILVLDEATAAVDLETDALIQITIREQFASCTVITIAHRLNTIMDNSRVMVLDRGEVKEFAPPAELLQNKKSLFYSMAKSAGLA</sequence>
<keyword evidence="3" id="KW-0813">Transport</keyword>
<dbReference type="Pfam" id="PF00005">
    <property type="entry name" value="ABC_tran"/>
    <property type="match status" value="1"/>
</dbReference>
<proteinExistence type="evidence at transcript level"/>
<dbReference type="InterPro" id="IPR003439">
    <property type="entry name" value="ABC_transporter-like_ATP-bd"/>
</dbReference>
<dbReference type="GO" id="GO:0042626">
    <property type="term" value="F:ATPase-coupled transmembrane transporter activity"/>
    <property type="evidence" value="ECO:0007669"/>
    <property type="project" value="TreeGrafter"/>
</dbReference>
<keyword evidence="5" id="KW-0677">Repeat</keyword>
<accession>A0A6A7G4Z9</accession>
<keyword evidence="6" id="KW-0547">Nucleotide-binding</keyword>
<keyword evidence="10" id="KW-0732">Signal</keyword>
<keyword evidence="7" id="KW-0067">ATP-binding</keyword>
<dbReference type="SMART" id="SM00382">
    <property type="entry name" value="AAA"/>
    <property type="match status" value="1"/>
</dbReference>
<dbReference type="EMBL" id="IACT01006874">
    <property type="protein sequence ID" value="LAC25996.1"/>
    <property type="molecule type" value="mRNA"/>
</dbReference>
<evidence type="ECO:0000256" key="2">
    <source>
        <dbReference type="ARBA" id="ARBA00009726"/>
    </source>
</evidence>
<protein>
    <submittedName>
        <fullName evidence="12">ABC transporter</fullName>
    </submittedName>
</protein>
<evidence type="ECO:0000256" key="6">
    <source>
        <dbReference type="ARBA" id="ARBA00022741"/>
    </source>
</evidence>
<evidence type="ECO:0000256" key="7">
    <source>
        <dbReference type="ARBA" id="ARBA00022840"/>
    </source>
</evidence>
<feature type="signal peptide" evidence="10">
    <location>
        <begin position="1"/>
        <end position="15"/>
    </location>
</feature>
<evidence type="ECO:0000256" key="4">
    <source>
        <dbReference type="ARBA" id="ARBA00022692"/>
    </source>
</evidence>
<dbReference type="InterPro" id="IPR050173">
    <property type="entry name" value="ABC_transporter_C-like"/>
</dbReference>
<dbReference type="FunFam" id="3.40.50.300:FF:000074">
    <property type="entry name" value="Multidrug resistance-associated protein 5 isoform 1"/>
    <property type="match status" value="1"/>
</dbReference>
<feature type="chain" id="PRO_5025533433" evidence="10">
    <location>
        <begin position="16"/>
        <end position="268"/>
    </location>
</feature>
<keyword evidence="4" id="KW-0812">Transmembrane</keyword>
<evidence type="ECO:0000256" key="1">
    <source>
        <dbReference type="ARBA" id="ARBA00004128"/>
    </source>
</evidence>
<dbReference type="InterPro" id="IPR017871">
    <property type="entry name" value="ABC_transporter-like_CS"/>
</dbReference>
<name>A0A6A7G4Z9_9CRUS</name>
<dbReference type="GO" id="GO:0005524">
    <property type="term" value="F:ATP binding"/>
    <property type="evidence" value="ECO:0007669"/>
    <property type="project" value="UniProtKB-KW"/>
</dbReference>
<dbReference type="PROSITE" id="PS00211">
    <property type="entry name" value="ABC_TRANSPORTER_1"/>
    <property type="match status" value="1"/>
</dbReference>
<evidence type="ECO:0000259" key="11">
    <source>
        <dbReference type="PROSITE" id="PS50893"/>
    </source>
</evidence>
<dbReference type="InterPro" id="IPR003593">
    <property type="entry name" value="AAA+_ATPase"/>
</dbReference>
<comment type="similarity">
    <text evidence="2">Belongs to the ABC transporter superfamily. ABCC family. Conjugate transporter (TC 3.A.1.208) subfamily.</text>
</comment>
<organism evidence="12">
    <name type="scientific">Hirondellea gigas</name>
    <dbReference type="NCBI Taxonomy" id="1518452"/>
    <lineage>
        <taxon>Eukaryota</taxon>
        <taxon>Metazoa</taxon>
        <taxon>Ecdysozoa</taxon>
        <taxon>Arthropoda</taxon>
        <taxon>Crustacea</taxon>
        <taxon>Multicrustacea</taxon>
        <taxon>Malacostraca</taxon>
        <taxon>Eumalacostraca</taxon>
        <taxon>Peracarida</taxon>
        <taxon>Amphipoda</taxon>
        <taxon>Amphilochidea</taxon>
        <taxon>Lysianassida</taxon>
        <taxon>Lysianassidira</taxon>
        <taxon>Lysianassoidea</taxon>
        <taxon>Lysianassidae</taxon>
        <taxon>Hirondellea</taxon>
    </lineage>
</organism>
<evidence type="ECO:0000256" key="10">
    <source>
        <dbReference type="SAM" id="SignalP"/>
    </source>
</evidence>
<dbReference type="InterPro" id="IPR027417">
    <property type="entry name" value="P-loop_NTPase"/>
</dbReference>
<dbReference type="GO" id="GO:0016887">
    <property type="term" value="F:ATP hydrolysis activity"/>
    <property type="evidence" value="ECO:0007669"/>
    <property type="project" value="InterPro"/>
</dbReference>
<dbReference type="PANTHER" id="PTHR24223">
    <property type="entry name" value="ATP-BINDING CASSETTE SUB-FAMILY C"/>
    <property type="match status" value="1"/>
</dbReference>
<dbReference type="PANTHER" id="PTHR24223:SF443">
    <property type="entry name" value="MULTIDRUG-RESISTANCE LIKE PROTEIN 1, ISOFORM I"/>
    <property type="match status" value="1"/>
</dbReference>
<feature type="domain" description="ABC transporter" evidence="11">
    <location>
        <begin position="29"/>
        <end position="263"/>
    </location>
</feature>
<keyword evidence="9" id="KW-0472">Membrane</keyword>
<evidence type="ECO:0000313" key="12">
    <source>
        <dbReference type="EMBL" id="LAC25996.1"/>
    </source>
</evidence>
<evidence type="ECO:0000256" key="8">
    <source>
        <dbReference type="ARBA" id="ARBA00022989"/>
    </source>
</evidence>
<dbReference type="AlphaFoldDB" id="A0A6A7G4Z9"/>